<dbReference type="PANTHER" id="PTHR33018:SF31">
    <property type="entry name" value="TRANSPOSASE, PTTA_EN_SPM, PLANT"/>
    <property type="match status" value="1"/>
</dbReference>
<keyword evidence="1" id="KW-0175">Coiled coil</keyword>
<gene>
    <name evidence="3" type="ORF">Prudu_006044</name>
</gene>
<dbReference type="Gene3D" id="3.40.395.10">
    <property type="entry name" value="Adenoviral Proteinase, Chain A"/>
    <property type="match status" value="1"/>
</dbReference>
<protein>
    <submittedName>
        <fullName evidence="3">Uncharacterized protein</fullName>
    </submittedName>
</protein>
<name>A0A4Y1QZ34_PRUDU</name>
<dbReference type="EMBL" id="AP019298">
    <property type="protein sequence ID" value="BBG97047.1"/>
    <property type="molecule type" value="Genomic_DNA"/>
</dbReference>
<organism evidence="3">
    <name type="scientific">Prunus dulcis</name>
    <name type="common">Almond</name>
    <name type="synonym">Amygdalus dulcis</name>
    <dbReference type="NCBI Taxonomy" id="3755"/>
    <lineage>
        <taxon>Eukaryota</taxon>
        <taxon>Viridiplantae</taxon>
        <taxon>Streptophyta</taxon>
        <taxon>Embryophyta</taxon>
        <taxon>Tracheophyta</taxon>
        <taxon>Spermatophyta</taxon>
        <taxon>Magnoliopsida</taxon>
        <taxon>eudicotyledons</taxon>
        <taxon>Gunneridae</taxon>
        <taxon>Pentapetalae</taxon>
        <taxon>rosids</taxon>
        <taxon>fabids</taxon>
        <taxon>Rosales</taxon>
        <taxon>Rosaceae</taxon>
        <taxon>Amygdaloideae</taxon>
        <taxon>Amygdaleae</taxon>
        <taxon>Prunus</taxon>
    </lineage>
</organism>
<dbReference type="AlphaFoldDB" id="A0A4Y1QZ34"/>
<accession>A0A4Y1QZ34</accession>
<feature type="coiled-coil region" evidence="1">
    <location>
        <begin position="64"/>
        <end position="102"/>
    </location>
</feature>
<dbReference type="SUPFAM" id="SSF54001">
    <property type="entry name" value="Cysteine proteinases"/>
    <property type="match status" value="1"/>
</dbReference>
<evidence type="ECO:0000313" key="3">
    <source>
        <dbReference type="EMBL" id="BBG97047.1"/>
    </source>
</evidence>
<evidence type="ECO:0000256" key="1">
    <source>
        <dbReference type="SAM" id="Coils"/>
    </source>
</evidence>
<dbReference type="PANTHER" id="PTHR33018">
    <property type="entry name" value="OS10G0338966 PROTEIN-RELATED"/>
    <property type="match status" value="1"/>
</dbReference>
<sequence>MFSDELQKQVSEGKVRVDGSKDVLTMALGPEHPGRLRGVGAGISPRQYFNLPKPQRVSFDDRLKESLRVLLQEETKKMEAKAKEEALRMEARTKQLVEAEREHFLSQLSQLIPNFDPGMLKQRISQSPKNPMSDKASCSGGEVKSLHYEDDNAKNGEHQQEEEKEEEKRDEEKEEEKEKKDEEKHDDKVIEVGDYSNMEAPSSLKSLCRYVETTLLPEDKLLQFTIDKEVFGGDRDTFLLLKILHNLQAWKKLELLWWLYLHDVLKQANMCSMVGFIDPATVSANSGTIAERSRLVAARLQKTDGEQIFMMPYNPGRHWILLIVRAKKETVYFLDPLPGHRVVDEEAKNIVNSAIKMHTKATQQCRMRVLRYALHEGHHHGSFLGFENKYAKGNQEASYPQEAIDEVRNEWAEFVFQIIKQGNY</sequence>
<feature type="compositionally biased region" description="Basic and acidic residues" evidence="2">
    <location>
        <begin position="144"/>
        <end position="191"/>
    </location>
</feature>
<reference evidence="3" key="1">
    <citation type="journal article" date="2019" name="Science">
        <title>Mutation of a bHLH transcription factor allowed almond domestication.</title>
        <authorList>
            <person name="Sanchez-Perez R."/>
            <person name="Pavan S."/>
            <person name="Mazzeo R."/>
            <person name="Moldovan C."/>
            <person name="Aiese Cigliano R."/>
            <person name="Del Cueto J."/>
            <person name="Ricciardi F."/>
            <person name="Lotti C."/>
            <person name="Ricciardi L."/>
            <person name="Dicenta F."/>
            <person name="Lopez-Marques R.L."/>
            <person name="Lindberg Moller B."/>
        </authorList>
    </citation>
    <scope>NUCLEOTIDE SEQUENCE</scope>
</reference>
<feature type="region of interest" description="Disordered" evidence="2">
    <location>
        <begin position="119"/>
        <end position="191"/>
    </location>
</feature>
<dbReference type="InterPro" id="IPR038765">
    <property type="entry name" value="Papain-like_cys_pep_sf"/>
</dbReference>
<evidence type="ECO:0000256" key="2">
    <source>
        <dbReference type="SAM" id="MobiDB-lite"/>
    </source>
</evidence>
<proteinExistence type="predicted"/>
<feature type="region of interest" description="Disordered" evidence="2">
    <location>
        <begin position="26"/>
        <end position="45"/>
    </location>
</feature>